<name>A0A1E7F9Q2_9STRA</name>
<evidence type="ECO:0000256" key="1">
    <source>
        <dbReference type="SAM" id="Phobius"/>
    </source>
</evidence>
<dbReference type="InParanoid" id="A0A1E7F9Q2"/>
<keyword evidence="1" id="KW-1133">Transmembrane helix</keyword>
<gene>
    <name evidence="2" type="ORF">FRACYDRAFT_269700</name>
</gene>
<feature type="transmembrane region" description="Helical" evidence="1">
    <location>
        <begin position="50"/>
        <end position="70"/>
    </location>
</feature>
<reference evidence="2 3" key="1">
    <citation type="submission" date="2016-09" db="EMBL/GenBank/DDBJ databases">
        <title>Extensive genetic diversity and differential bi-allelic expression allows diatom success in the polar Southern Ocean.</title>
        <authorList>
            <consortium name="DOE Joint Genome Institute"/>
            <person name="Mock T."/>
            <person name="Otillar R.P."/>
            <person name="Strauss J."/>
            <person name="Dupont C."/>
            <person name="Frickenhaus S."/>
            <person name="Maumus F."/>
            <person name="Mcmullan M."/>
            <person name="Sanges R."/>
            <person name="Schmutz J."/>
            <person name="Toseland A."/>
            <person name="Valas R."/>
            <person name="Veluchamy A."/>
            <person name="Ward B.J."/>
            <person name="Allen A."/>
            <person name="Barry K."/>
            <person name="Falciatore A."/>
            <person name="Ferrante M."/>
            <person name="Fortunato A.E."/>
            <person name="Gloeckner G."/>
            <person name="Gruber A."/>
            <person name="Hipkin R."/>
            <person name="Janech M."/>
            <person name="Kroth P."/>
            <person name="Leese F."/>
            <person name="Lindquist E."/>
            <person name="Lyon B.R."/>
            <person name="Martin J."/>
            <person name="Mayer C."/>
            <person name="Parker M."/>
            <person name="Quesneville H."/>
            <person name="Raymond J."/>
            <person name="Uhlig C."/>
            <person name="Valentin K.U."/>
            <person name="Worden A.Z."/>
            <person name="Armbrust E.V."/>
            <person name="Bowler C."/>
            <person name="Green B."/>
            <person name="Moulton V."/>
            <person name="Van Oosterhout C."/>
            <person name="Grigoriev I."/>
        </authorList>
    </citation>
    <scope>NUCLEOTIDE SEQUENCE [LARGE SCALE GENOMIC DNA]</scope>
    <source>
        <strain evidence="2 3">CCMP1102</strain>
    </source>
</reference>
<protein>
    <submittedName>
        <fullName evidence="2">Uncharacterized protein</fullName>
    </submittedName>
</protein>
<keyword evidence="3" id="KW-1185">Reference proteome</keyword>
<evidence type="ECO:0000313" key="2">
    <source>
        <dbReference type="EMBL" id="OEU14864.1"/>
    </source>
</evidence>
<organism evidence="2 3">
    <name type="scientific">Fragilariopsis cylindrus CCMP1102</name>
    <dbReference type="NCBI Taxonomy" id="635003"/>
    <lineage>
        <taxon>Eukaryota</taxon>
        <taxon>Sar</taxon>
        <taxon>Stramenopiles</taxon>
        <taxon>Ochrophyta</taxon>
        <taxon>Bacillariophyta</taxon>
        <taxon>Bacillariophyceae</taxon>
        <taxon>Bacillariophycidae</taxon>
        <taxon>Bacillariales</taxon>
        <taxon>Bacillariaceae</taxon>
        <taxon>Fragilariopsis</taxon>
    </lineage>
</organism>
<evidence type="ECO:0000313" key="3">
    <source>
        <dbReference type="Proteomes" id="UP000095751"/>
    </source>
</evidence>
<dbReference type="OrthoDB" id="45738at2759"/>
<dbReference type="KEGG" id="fcy:FRACYDRAFT_269700"/>
<proteinExistence type="predicted"/>
<keyword evidence="1" id="KW-0812">Transmembrane</keyword>
<accession>A0A1E7F9Q2</accession>
<dbReference type="Proteomes" id="UP000095751">
    <property type="component" value="Unassembled WGS sequence"/>
</dbReference>
<feature type="transmembrane region" description="Helical" evidence="1">
    <location>
        <begin position="18"/>
        <end position="38"/>
    </location>
</feature>
<sequence length="131" mass="14380">MNTVNNNSNNNNSNIARLIESVGVVVTTIVWTIAWGFITFGEGPGHSLGNLYFSTWAAFIISILITADCFHDCMVNNRIISSMKSVFLSGMTTTTEEQQQQHQGHHQIELPSSSATIATGDINDFDNNDDI</sequence>
<dbReference type="AlphaFoldDB" id="A0A1E7F9Q2"/>
<keyword evidence="1" id="KW-0472">Membrane</keyword>
<dbReference type="EMBL" id="KV784360">
    <property type="protein sequence ID" value="OEU14864.1"/>
    <property type="molecule type" value="Genomic_DNA"/>
</dbReference>